<evidence type="ECO:0000313" key="2">
    <source>
        <dbReference type="Proteomes" id="UP000824202"/>
    </source>
</evidence>
<comment type="caution">
    <text evidence="1">The sequence shown here is derived from an EMBL/GenBank/DDBJ whole genome shotgun (WGS) entry which is preliminary data.</text>
</comment>
<dbReference type="InterPro" id="IPR036412">
    <property type="entry name" value="HAD-like_sf"/>
</dbReference>
<accession>A0A9D1V1D7</accession>
<dbReference type="PANTHER" id="PTHR10000:SF8">
    <property type="entry name" value="HAD SUPERFAMILY HYDROLASE-LIKE, TYPE 3"/>
    <property type="match status" value="1"/>
</dbReference>
<dbReference type="InterPro" id="IPR023214">
    <property type="entry name" value="HAD_sf"/>
</dbReference>
<proteinExistence type="predicted"/>
<evidence type="ECO:0000313" key="1">
    <source>
        <dbReference type="EMBL" id="HIX04307.1"/>
    </source>
</evidence>
<dbReference type="GO" id="GO:0005829">
    <property type="term" value="C:cytosol"/>
    <property type="evidence" value="ECO:0007669"/>
    <property type="project" value="TreeGrafter"/>
</dbReference>
<gene>
    <name evidence="1" type="ORF">H9863_09390</name>
</gene>
<keyword evidence="1" id="KW-0378">Hydrolase</keyword>
<reference evidence="1" key="1">
    <citation type="journal article" date="2021" name="PeerJ">
        <title>Extensive microbial diversity within the chicken gut microbiome revealed by metagenomics and culture.</title>
        <authorList>
            <person name="Gilroy R."/>
            <person name="Ravi A."/>
            <person name="Getino M."/>
            <person name="Pursley I."/>
            <person name="Horton D.L."/>
            <person name="Alikhan N.F."/>
            <person name="Baker D."/>
            <person name="Gharbi K."/>
            <person name="Hall N."/>
            <person name="Watson M."/>
            <person name="Adriaenssens E.M."/>
            <person name="Foster-Nyarko E."/>
            <person name="Jarju S."/>
            <person name="Secka A."/>
            <person name="Antonio M."/>
            <person name="Oren A."/>
            <person name="Chaudhuri R.R."/>
            <person name="La Ragione R."/>
            <person name="Hildebrand F."/>
            <person name="Pallen M.J."/>
        </authorList>
    </citation>
    <scope>NUCLEOTIDE SEQUENCE</scope>
    <source>
        <strain evidence="1">23274</strain>
    </source>
</reference>
<organism evidence="1 2">
    <name type="scientific">Candidatus Odoribacter faecigallinarum</name>
    <dbReference type="NCBI Taxonomy" id="2838706"/>
    <lineage>
        <taxon>Bacteria</taxon>
        <taxon>Pseudomonadati</taxon>
        <taxon>Bacteroidota</taxon>
        <taxon>Bacteroidia</taxon>
        <taxon>Bacteroidales</taxon>
        <taxon>Odoribacteraceae</taxon>
        <taxon>Odoribacter</taxon>
    </lineage>
</organism>
<dbReference type="Pfam" id="PF08282">
    <property type="entry name" value="Hydrolase_3"/>
    <property type="match status" value="1"/>
</dbReference>
<dbReference type="Proteomes" id="UP000824202">
    <property type="component" value="Unassembled WGS sequence"/>
</dbReference>
<dbReference type="GO" id="GO:0000287">
    <property type="term" value="F:magnesium ion binding"/>
    <property type="evidence" value="ECO:0007669"/>
    <property type="project" value="TreeGrafter"/>
</dbReference>
<reference evidence="1" key="2">
    <citation type="submission" date="2021-04" db="EMBL/GenBank/DDBJ databases">
        <authorList>
            <person name="Gilroy R."/>
        </authorList>
    </citation>
    <scope>NUCLEOTIDE SEQUENCE</scope>
    <source>
        <strain evidence="1">23274</strain>
    </source>
</reference>
<dbReference type="EMBL" id="DXFT01000184">
    <property type="protein sequence ID" value="HIX04307.1"/>
    <property type="molecule type" value="Genomic_DNA"/>
</dbReference>
<protein>
    <submittedName>
        <fullName evidence="1">Cof-type HAD-IIB family hydrolase</fullName>
    </submittedName>
</protein>
<dbReference type="Gene3D" id="3.40.50.1000">
    <property type="entry name" value="HAD superfamily/HAD-like"/>
    <property type="match status" value="1"/>
</dbReference>
<sequence>MRAVVTDLDGTLLPSGGTISARSLAALRRLGAEGCLRVIATGRNLYSALQVLPDDFPIDYLVFSSGAGVMRWRDRRLLCTIHLEEDSVREIARFLWDANLNFTVQREMPDNHLFYYTSFYPEPEDFLRRVRFYSPFGTFVGTVDAIRGKATQFLVILDAVQLRLFESLRRELAAYSVVRSTSPVDGRALWLEVFAKGVNKGSTCRRLLEGVGIDMGDCAGLGNDYNDTDFLELCGEAFVVANAPSPLKARYRMVAGVCEDGFVEFVEKVCPVDSFI</sequence>
<dbReference type="GO" id="GO:0016791">
    <property type="term" value="F:phosphatase activity"/>
    <property type="evidence" value="ECO:0007669"/>
    <property type="project" value="TreeGrafter"/>
</dbReference>
<dbReference type="AlphaFoldDB" id="A0A9D1V1D7"/>
<name>A0A9D1V1D7_9BACT</name>
<dbReference type="PANTHER" id="PTHR10000">
    <property type="entry name" value="PHOSPHOSERINE PHOSPHATASE"/>
    <property type="match status" value="1"/>
</dbReference>
<dbReference type="Gene3D" id="3.30.1240.10">
    <property type="match status" value="1"/>
</dbReference>
<dbReference type="SUPFAM" id="SSF56784">
    <property type="entry name" value="HAD-like"/>
    <property type="match status" value="1"/>
</dbReference>